<organism evidence="2 3">
    <name type="scientific">Bombardia bombarda</name>
    <dbReference type="NCBI Taxonomy" id="252184"/>
    <lineage>
        <taxon>Eukaryota</taxon>
        <taxon>Fungi</taxon>
        <taxon>Dikarya</taxon>
        <taxon>Ascomycota</taxon>
        <taxon>Pezizomycotina</taxon>
        <taxon>Sordariomycetes</taxon>
        <taxon>Sordariomycetidae</taxon>
        <taxon>Sordariales</taxon>
        <taxon>Lasiosphaeriaceae</taxon>
        <taxon>Bombardia</taxon>
    </lineage>
</organism>
<dbReference type="PANTHER" id="PTHR39475">
    <property type="entry name" value="CONIDIATION-SPECIFIC PROTEIN 6"/>
    <property type="match status" value="1"/>
</dbReference>
<evidence type="ECO:0000256" key="1">
    <source>
        <dbReference type="SAM" id="MobiDB-lite"/>
    </source>
</evidence>
<accession>A0AA39X0S8</accession>
<reference evidence="2" key="1">
    <citation type="submission" date="2023-06" db="EMBL/GenBank/DDBJ databases">
        <title>Genome-scale phylogeny and comparative genomics of the fungal order Sordariales.</title>
        <authorList>
            <consortium name="Lawrence Berkeley National Laboratory"/>
            <person name="Hensen N."/>
            <person name="Bonometti L."/>
            <person name="Westerberg I."/>
            <person name="Brannstrom I.O."/>
            <person name="Guillou S."/>
            <person name="Cros-Aarteil S."/>
            <person name="Calhoun S."/>
            <person name="Haridas S."/>
            <person name="Kuo A."/>
            <person name="Mondo S."/>
            <person name="Pangilinan J."/>
            <person name="Riley R."/>
            <person name="LaButti K."/>
            <person name="Andreopoulos B."/>
            <person name="Lipzen A."/>
            <person name="Chen C."/>
            <person name="Yanf M."/>
            <person name="Daum C."/>
            <person name="Ng V."/>
            <person name="Clum A."/>
            <person name="Steindorff A."/>
            <person name="Ohm R."/>
            <person name="Martin F."/>
            <person name="Silar P."/>
            <person name="Natvig D."/>
            <person name="Lalanne C."/>
            <person name="Gautier V."/>
            <person name="Ament-velasquez S.L."/>
            <person name="Kruys A."/>
            <person name="Hutchinson M.I."/>
            <person name="Powell A.J."/>
            <person name="Barry K."/>
            <person name="Miller A.N."/>
            <person name="Grigoriev I.V."/>
            <person name="Debuchy R."/>
            <person name="Gladieux P."/>
            <person name="Thoren M.H."/>
            <person name="Johannesson H."/>
        </authorList>
    </citation>
    <scope>NUCLEOTIDE SEQUENCE</scope>
    <source>
        <strain evidence="2">SMH3391-2</strain>
    </source>
</reference>
<name>A0AA39X0S8_9PEZI</name>
<keyword evidence="3" id="KW-1185">Reference proteome</keyword>
<proteinExistence type="predicted"/>
<comment type="caution">
    <text evidence="2">The sequence shown here is derived from an EMBL/GenBank/DDBJ whole genome shotgun (WGS) entry which is preliminary data.</text>
</comment>
<dbReference type="EMBL" id="JAULSR010000003">
    <property type="protein sequence ID" value="KAK0625179.1"/>
    <property type="molecule type" value="Genomic_DNA"/>
</dbReference>
<dbReference type="AlphaFoldDB" id="A0AA39X0S8"/>
<gene>
    <name evidence="2" type="ORF">B0T17DRAFT_617301</name>
</gene>
<dbReference type="Proteomes" id="UP001174934">
    <property type="component" value="Unassembled WGS sequence"/>
</dbReference>
<protein>
    <submittedName>
        <fullName evidence="2">Uncharacterized protein</fullName>
    </submittedName>
</protein>
<evidence type="ECO:0000313" key="3">
    <source>
        <dbReference type="Proteomes" id="UP001174934"/>
    </source>
</evidence>
<dbReference type="PANTHER" id="PTHR39475:SF1">
    <property type="entry name" value="CONIDIATION-SPECIFIC PROTEIN 6"/>
    <property type="match status" value="1"/>
</dbReference>
<feature type="compositionally biased region" description="Polar residues" evidence="1">
    <location>
        <begin position="118"/>
        <end position="128"/>
    </location>
</feature>
<sequence>MYSKVGTPSIYEDDNQRKISKSDIAKHSLRSNVNVMGYRPKDQIDAVNALDAKEIMERTIEAMKKDPTLAATLHGNKPSKGAMIDKELQMEEEEMMKRKSISEDMMMHNKGMSEGMTGSYNNNNNMTPGMTRKRVSNLG</sequence>
<feature type="region of interest" description="Disordered" evidence="1">
    <location>
        <begin position="118"/>
        <end position="139"/>
    </location>
</feature>
<evidence type="ECO:0000313" key="2">
    <source>
        <dbReference type="EMBL" id="KAK0625179.1"/>
    </source>
</evidence>